<sequence length="393" mass="40961">MPFEDELGKVLQNTGGTFTADHRVLVAGGLTRGRRRVARRRAGIVAGSTLAVTLIATGGVYLSGGERADESAATPTPPRDYDHFAITAEEIGGILENAMNRSGIVVMKPAVESSGSTDAARPATASIVFDTSFGEEKVTLSVRRADPADAGVKKLLVCPDTKGSPYEECTNQPGDRAVKGYTEAGKAGGVKKWAVTTVSPNGYVIETSTQNVQVSGSVPPQGHNPRMNPGKLRHLAMFADGSLTPAGEPNAFGTVAPGSEAEPGDMLPILKYLLPERLNVSSEGASSGAEGHVVVSDGNGAETYIDATRWAAATMVDAKVLPDGTKISARSRPGSQPGVIELQVGVNRVNGLSMIFTAYNAPTPKSAKRGAAPLITLDELKAIALSRTWLTAR</sequence>
<dbReference type="EMBL" id="VAWE01000001">
    <property type="protein sequence ID" value="TLQ45130.1"/>
    <property type="molecule type" value="Genomic_DNA"/>
</dbReference>
<name>A0A5R9E559_9ACTN</name>
<feature type="transmembrane region" description="Helical" evidence="1">
    <location>
        <begin position="42"/>
        <end position="62"/>
    </location>
</feature>
<dbReference type="OrthoDB" id="3686068at2"/>
<gene>
    <name evidence="2" type="ORF">FEF34_20645</name>
</gene>
<dbReference type="AlphaFoldDB" id="A0A5R9E559"/>
<evidence type="ECO:0000313" key="2">
    <source>
        <dbReference type="EMBL" id="TLQ45130.1"/>
    </source>
</evidence>
<proteinExistence type="predicted"/>
<comment type="caution">
    <text evidence="2">The sequence shown here is derived from an EMBL/GenBank/DDBJ whole genome shotgun (WGS) entry which is preliminary data.</text>
</comment>
<keyword evidence="1" id="KW-0472">Membrane</keyword>
<organism evidence="2 3">
    <name type="scientific">Streptomyces marianii</name>
    <dbReference type="NCBI Taxonomy" id="1817406"/>
    <lineage>
        <taxon>Bacteria</taxon>
        <taxon>Bacillati</taxon>
        <taxon>Actinomycetota</taxon>
        <taxon>Actinomycetes</taxon>
        <taxon>Kitasatosporales</taxon>
        <taxon>Streptomycetaceae</taxon>
        <taxon>Streptomyces</taxon>
    </lineage>
</organism>
<evidence type="ECO:0000313" key="3">
    <source>
        <dbReference type="Proteomes" id="UP000305921"/>
    </source>
</evidence>
<protein>
    <submittedName>
        <fullName evidence="2">Uncharacterized protein</fullName>
    </submittedName>
</protein>
<dbReference type="RefSeq" id="WP_138054482.1">
    <property type="nucleotide sequence ID" value="NZ_VAWE01000001.1"/>
</dbReference>
<reference evidence="2 3" key="1">
    <citation type="submission" date="2019-05" db="EMBL/GenBank/DDBJ databases">
        <title>Streptomyces marianii sp. nov., a novel marine actinomycete from southern coast of India.</title>
        <authorList>
            <person name="Iniyan A.M."/>
            <person name="Wink J."/>
            <person name="Ramprasad E."/>
            <person name="Ramana C.V."/>
            <person name="Bunk B."/>
            <person name="Sproer C."/>
            <person name="Joseph F.-J.R.S."/>
            <person name="Vincent S.G.P."/>
        </authorList>
    </citation>
    <scope>NUCLEOTIDE SEQUENCE [LARGE SCALE GENOMIC DNA]</scope>
    <source>
        <strain evidence="2 3">ICN19</strain>
    </source>
</reference>
<dbReference type="Proteomes" id="UP000305921">
    <property type="component" value="Unassembled WGS sequence"/>
</dbReference>
<keyword evidence="1" id="KW-0812">Transmembrane</keyword>
<accession>A0A5R9E559</accession>
<keyword evidence="1" id="KW-1133">Transmembrane helix</keyword>
<keyword evidence="3" id="KW-1185">Reference proteome</keyword>
<evidence type="ECO:0000256" key="1">
    <source>
        <dbReference type="SAM" id="Phobius"/>
    </source>
</evidence>